<accession>A0AAW1Q9R1</accession>
<protein>
    <submittedName>
        <fullName evidence="2">Uncharacterized protein</fullName>
    </submittedName>
</protein>
<dbReference type="AlphaFoldDB" id="A0AAW1Q9R1"/>
<organism evidence="2 3">
    <name type="scientific">[Myrmecia] bisecta</name>
    <dbReference type="NCBI Taxonomy" id="41462"/>
    <lineage>
        <taxon>Eukaryota</taxon>
        <taxon>Viridiplantae</taxon>
        <taxon>Chlorophyta</taxon>
        <taxon>core chlorophytes</taxon>
        <taxon>Trebouxiophyceae</taxon>
        <taxon>Trebouxiales</taxon>
        <taxon>Trebouxiaceae</taxon>
        <taxon>Myrmecia</taxon>
    </lineage>
</organism>
<feature type="region of interest" description="Disordered" evidence="1">
    <location>
        <begin position="97"/>
        <end position="130"/>
    </location>
</feature>
<evidence type="ECO:0000313" key="2">
    <source>
        <dbReference type="EMBL" id="KAK9817828.1"/>
    </source>
</evidence>
<reference evidence="2 3" key="1">
    <citation type="journal article" date="2024" name="Nat. Commun.">
        <title>Phylogenomics reveals the evolutionary origins of lichenization in chlorophyte algae.</title>
        <authorList>
            <person name="Puginier C."/>
            <person name="Libourel C."/>
            <person name="Otte J."/>
            <person name="Skaloud P."/>
            <person name="Haon M."/>
            <person name="Grisel S."/>
            <person name="Petersen M."/>
            <person name="Berrin J.G."/>
            <person name="Delaux P.M."/>
            <person name="Dal Grande F."/>
            <person name="Keller J."/>
        </authorList>
    </citation>
    <scope>NUCLEOTIDE SEQUENCE [LARGE SCALE GENOMIC DNA]</scope>
    <source>
        <strain evidence="2 3">SAG 2043</strain>
    </source>
</reference>
<name>A0AAW1Q9R1_9CHLO</name>
<dbReference type="EMBL" id="JALJOR010000004">
    <property type="protein sequence ID" value="KAK9817828.1"/>
    <property type="molecule type" value="Genomic_DNA"/>
</dbReference>
<evidence type="ECO:0000256" key="1">
    <source>
        <dbReference type="SAM" id="MobiDB-lite"/>
    </source>
</evidence>
<sequence>MRLAGGLPPGGKAAAAFCMQSGANTAIVPRDSYQTVCLFCNPPWPPQRRATIMNVFWLKASNAKLAAENAALKSASAKASPSDTATPGDAFTTLIARAPATAQPPNKKRKLTAEEKEAAKQASKQQRAKETTFKKDAGECIKESIQWNGSCGIGFTIAVERDVFDNVLGSVGQQYLAYKKGAPAGTSTPLSLVQMDTEAAFQAFGKTRCQKSFRYSGSGCVTWLTVVYDGQYAEFSGSWRMGF</sequence>
<comment type="caution">
    <text evidence="2">The sequence shown here is derived from an EMBL/GenBank/DDBJ whole genome shotgun (WGS) entry which is preliminary data.</text>
</comment>
<evidence type="ECO:0000313" key="3">
    <source>
        <dbReference type="Proteomes" id="UP001489004"/>
    </source>
</evidence>
<proteinExistence type="predicted"/>
<keyword evidence="3" id="KW-1185">Reference proteome</keyword>
<gene>
    <name evidence="2" type="ORF">WJX72_002788</name>
</gene>
<dbReference type="Proteomes" id="UP001489004">
    <property type="component" value="Unassembled WGS sequence"/>
</dbReference>